<dbReference type="PROSITE" id="PS51257">
    <property type="entry name" value="PROKAR_LIPOPROTEIN"/>
    <property type="match status" value="1"/>
</dbReference>
<gene>
    <name evidence="13" type="ORF">ENO08_05780</name>
</gene>
<dbReference type="Pfam" id="PF02424">
    <property type="entry name" value="ApbE"/>
    <property type="match status" value="1"/>
</dbReference>
<comment type="caution">
    <text evidence="13">The sequence shown here is derived from an EMBL/GenBank/DDBJ whole genome shotgun (WGS) entry which is preliminary data.</text>
</comment>
<dbReference type="Proteomes" id="UP000886069">
    <property type="component" value="Unassembled WGS sequence"/>
</dbReference>
<evidence type="ECO:0000256" key="5">
    <source>
        <dbReference type="ARBA" id="ARBA00022723"/>
    </source>
</evidence>
<keyword evidence="12" id="KW-0997">Cell inner membrane</keyword>
<keyword evidence="6 10" id="KW-0274">FAD</keyword>
<dbReference type="GO" id="GO:0046872">
    <property type="term" value="F:metal ion binding"/>
    <property type="evidence" value="ECO:0007669"/>
    <property type="project" value="UniProtKB-UniRule"/>
</dbReference>
<keyword evidence="3 10" id="KW-0285">Flavoprotein</keyword>
<keyword evidence="12" id="KW-0732">Signal</keyword>
<dbReference type="Gene3D" id="3.10.520.10">
    <property type="entry name" value="ApbE-like domains"/>
    <property type="match status" value="1"/>
</dbReference>
<evidence type="ECO:0000256" key="9">
    <source>
        <dbReference type="ARBA" id="ARBA00048540"/>
    </source>
</evidence>
<evidence type="ECO:0000256" key="6">
    <source>
        <dbReference type="ARBA" id="ARBA00022827"/>
    </source>
</evidence>
<dbReference type="InterPro" id="IPR024932">
    <property type="entry name" value="ApbE"/>
</dbReference>
<organism evidence="13">
    <name type="scientific">Eiseniibacteriota bacterium</name>
    <dbReference type="NCBI Taxonomy" id="2212470"/>
    <lineage>
        <taxon>Bacteria</taxon>
        <taxon>Candidatus Eiseniibacteriota</taxon>
    </lineage>
</organism>
<keyword evidence="12" id="KW-1003">Cell membrane</keyword>
<evidence type="ECO:0000256" key="7">
    <source>
        <dbReference type="ARBA" id="ARBA00022842"/>
    </source>
</evidence>
<reference evidence="13" key="1">
    <citation type="journal article" date="2020" name="mSystems">
        <title>Genome- and Community-Level Interaction Insights into Carbon Utilization and Element Cycling Functions of Hydrothermarchaeota in Hydrothermal Sediment.</title>
        <authorList>
            <person name="Zhou Z."/>
            <person name="Liu Y."/>
            <person name="Xu W."/>
            <person name="Pan J."/>
            <person name="Luo Z.H."/>
            <person name="Li M."/>
        </authorList>
    </citation>
    <scope>NUCLEOTIDE SEQUENCE [LARGE SCALE GENOMIC DNA]</scope>
    <source>
        <strain evidence="13">SpSt-1233</strain>
    </source>
</reference>
<feature type="binding site" evidence="11">
    <location>
        <position position="293"/>
    </location>
    <ligand>
        <name>Mg(2+)</name>
        <dbReference type="ChEBI" id="CHEBI:18420"/>
    </ligand>
</feature>
<accession>A0A7V2F4L8</accession>
<keyword evidence="5 10" id="KW-0479">Metal-binding</keyword>
<dbReference type="EC" id="2.7.1.180" evidence="1 10"/>
<dbReference type="PANTHER" id="PTHR30040:SF2">
    <property type="entry name" value="FAD:PROTEIN FMN TRANSFERASE"/>
    <property type="match status" value="1"/>
</dbReference>
<evidence type="ECO:0000313" key="13">
    <source>
        <dbReference type="EMBL" id="HER43951.1"/>
    </source>
</evidence>
<feature type="signal peptide" evidence="12">
    <location>
        <begin position="1"/>
        <end position="29"/>
    </location>
</feature>
<dbReference type="GO" id="GO:0016740">
    <property type="term" value="F:transferase activity"/>
    <property type="evidence" value="ECO:0007669"/>
    <property type="project" value="UniProtKB-UniRule"/>
</dbReference>
<dbReference type="InterPro" id="IPR003374">
    <property type="entry name" value="ApbE-like_sf"/>
</dbReference>
<comment type="function">
    <text evidence="12">Flavin transferase that catalyzes the transfer of the FMN moiety of FAD and its covalent binding to the hydroxyl group of a threonine residue in a target flavoprotein.</text>
</comment>
<evidence type="ECO:0000256" key="3">
    <source>
        <dbReference type="ARBA" id="ARBA00022630"/>
    </source>
</evidence>
<evidence type="ECO:0000256" key="4">
    <source>
        <dbReference type="ARBA" id="ARBA00022679"/>
    </source>
</evidence>
<keyword evidence="7 10" id="KW-0460">Magnesium</keyword>
<feature type="binding site" evidence="11">
    <location>
        <position position="289"/>
    </location>
    <ligand>
        <name>Mg(2+)</name>
        <dbReference type="ChEBI" id="CHEBI:18420"/>
    </ligand>
</feature>
<dbReference type="SUPFAM" id="SSF143631">
    <property type="entry name" value="ApbE-like"/>
    <property type="match status" value="1"/>
</dbReference>
<comment type="catalytic activity">
    <reaction evidence="9 10 12">
        <text>L-threonyl-[protein] + FAD = FMN-L-threonyl-[protein] + AMP + H(+)</text>
        <dbReference type="Rhea" id="RHEA:36847"/>
        <dbReference type="Rhea" id="RHEA-COMP:11060"/>
        <dbReference type="Rhea" id="RHEA-COMP:11061"/>
        <dbReference type="ChEBI" id="CHEBI:15378"/>
        <dbReference type="ChEBI" id="CHEBI:30013"/>
        <dbReference type="ChEBI" id="CHEBI:57692"/>
        <dbReference type="ChEBI" id="CHEBI:74257"/>
        <dbReference type="ChEBI" id="CHEBI:456215"/>
        <dbReference type="EC" id="2.7.1.180"/>
    </reaction>
</comment>
<evidence type="ECO:0000256" key="8">
    <source>
        <dbReference type="ARBA" id="ARBA00031306"/>
    </source>
</evidence>
<evidence type="ECO:0000256" key="11">
    <source>
        <dbReference type="PIRSR" id="PIRSR006268-2"/>
    </source>
</evidence>
<comment type="subcellular location">
    <subcellularLocation>
        <location evidence="12">Cell inner membrane</location>
        <topology evidence="12">Lipid-anchor</topology>
        <orientation evidence="12">Periplasmic side</orientation>
    </subcellularLocation>
</comment>
<keyword evidence="12" id="KW-0449">Lipoprotein</keyword>
<sequence>MRIEQGLVHGILCACLAAALILASSCAPKEPFVEETFVMGTAAWITIHGLSAREAAEAAEEAFRELHRIEAVMSTWKKESEISRLNRESDGTPFKISRELFHLLERALFYSHLTAGAFDVTARPLVQLWGFQGGTAHLPDSHEIEQTMQRVGFGKIMLDGESTSIIMPPGMELDLAGIAKGYGVDRAAAVLKGRGIESALVNLGGNIYALGSPPGEKGWAVGIRDPRGGRDIVGSLVLSNEAAATSGNYENFVEVEGAVFGHIIDPRAGRPVSNVLSVTVVAPTALEADALSTGFFVLGPESAGQAADLLPRVAALFALPDGEEILYRTVGGFGERLSLREPESR</sequence>
<evidence type="ECO:0000256" key="10">
    <source>
        <dbReference type="PIRNR" id="PIRNR006268"/>
    </source>
</evidence>
<dbReference type="PIRSF" id="PIRSF006268">
    <property type="entry name" value="ApbE"/>
    <property type="match status" value="1"/>
</dbReference>
<evidence type="ECO:0000256" key="12">
    <source>
        <dbReference type="RuleBase" id="RU363002"/>
    </source>
</evidence>
<dbReference type="EMBL" id="DSEC01000408">
    <property type="protein sequence ID" value="HER43951.1"/>
    <property type="molecule type" value="Genomic_DNA"/>
</dbReference>
<dbReference type="PANTHER" id="PTHR30040">
    <property type="entry name" value="THIAMINE BIOSYNTHESIS LIPOPROTEIN APBE"/>
    <property type="match status" value="1"/>
</dbReference>
<evidence type="ECO:0000256" key="1">
    <source>
        <dbReference type="ARBA" id="ARBA00011955"/>
    </source>
</evidence>
<name>A0A7V2F4L8_UNCEI</name>
<evidence type="ECO:0000256" key="2">
    <source>
        <dbReference type="ARBA" id="ARBA00016337"/>
    </source>
</evidence>
<feature type="chain" id="PRO_5031611151" description="FAD:protein FMN transferase" evidence="12">
    <location>
        <begin position="30"/>
        <end position="345"/>
    </location>
</feature>
<comment type="cofactor">
    <cofactor evidence="11">
        <name>Mg(2+)</name>
        <dbReference type="ChEBI" id="CHEBI:18420"/>
    </cofactor>
    <cofactor evidence="11">
        <name>Mn(2+)</name>
        <dbReference type="ChEBI" id="CHEBI:29035"/>
    </cofactor>
    <text evidence="11">Magnesium. Can also use manganese.</text>
</comment>
<comment type="similarity">
    <text evidence="10 12">Belongs to the ApbE family.</text>
</comment>
<dbReference type="GO" id="GO:0005886">
    <property type="term" value="C:plasma membrane"/>
    <property type="evidence" value="ECO:0007669"/>
    <property type="project" value="UniProtKB-SubCell"/>
</dbReference>
<keyword evidence="4 10" id="KW-0808">Transferase</keyword>
<feature type="binding site" evidence="11">
    <location>
        <position position="177"/>
    </location>
    <ligand>
        <name>Mg(2+)</name>
        <dbReference type="ChEBI" id="CHEBI:18420"/>
    </ligand>
</feature>
<protein>
    <recommendedName>
        <fullName evidence="2 10">FAD:protein FMN transferase</fullName>
        <ecNumber evidence="1 10">2.7.1.180</ecNumber>
    </recommendedName>
    <alternativeName>
        <fullName evidence="8 10">Flavin transferase</fullName>
    </alternativeName>
</protein>
<proteinExistence type="inferred from homology"/>
<keyword evidence="12" id="KW-0472">Membrane</keyword>
<dbReference type="AlphaFoldDB" id="A0A7V2F4L8"/>